<feature type="domain" description="TRAF-type" evidence="6">
    <location>
        <begin position="102"/>
        <end position="141"/>
    </location>
</feature>
<organism evidence="8 9">
    <name type="scientific">Nannospalax galili</name>
    <name type="common">Northern Israeli blind subterranean mole rat</name>
    <name type="synonym">Spalax galili</name>
    <dbReference type="NCBI Taxonomy" id="1026970"/>
    <lineage>
        <taxon>Eukaryota</taxon>
        <taxon>Metazoa</taxon>
        <taxon>Chordata</taxon>
        <taxon>Craniata</taxon>
        <taxon>Vertebrata</taxon>
        <taxon>Euteleostomi</taxon>
        <taxon>Mammalia</taxon>
        <taxon>Eutheria</taxon>
        <taxon>Euarchontoglires</taxon>
        <taxon>Glires</taxon>
        <taxon>Rodentia</taxon>
        <taxon>Myomorpha</taxon>
        <taxon>Muroidea</taxon>
        <taxon>Spalacidae</taxon>
        <taxon>Spalacinae</taxon>
        <taxon>Nannospalax</taxon>
    </lineage>
</organism>
<accession>A0A8C6QFE3</accession>
<dbReference type="PROSITE" id="PS00518">
    <property type="entry name" value="ZF_RING_1"/>
    <property type="match status" value="1"/>
</dbReference>
<dbReference type="PROSITE" id="PS51081">
    <property type="entry name" value="ZF_SIAH"/>
    <property type="match status" value="1"/>
</dbReference>
<dbReference type="Proteomes" id="UP000694381">
    <property type="component" value="Unassembled WGS sequence"/>
</dbReference>
<dbReference type="GeneTree" id="ENSGT00530000063647"/>
<keyword evidence="3 4" id="KW-0862">Zinc</keyword>
<dbReference type="SMART" id="SM00184">
    <property type="entry name" value="RING"/>
    <property type="match status" value="1"/>
</dbReference>
<keyword evidence="2 4" id="KW-0863">Zinc-finger</keyword>
<evidence type="ECO:0000256" key="4">
    <source>
        <dbReference type="PROSITE-ProRule" id="PRU00207"/>
    </source>
</evidence>
<dbReference type="GO" id="GO:0016567">
    <property type="term" value="P:protein ubiquitination"/>
    <property type="evidence" value="ECO:0007669"/>
    <property type="project" value="InterPro"/>
</dbReference>
<dbReference type="Pfam" id="PF13923">
    <property type="entry name" value="zf-C3HC4_2"/>
    <property type="match status" value="1"/>
</dbReference>
<name>A0A8C6QFE3_NANGA</name>
<dbReference type="PANTHER" id="PTHR10131:SF94">
    <property type="entry name" value="TNF RECEPTOR-ASSOCIATED FACTOR 4"/>
    <property type="match status" value="1"/>
</dbReference>
<dbReference type="InterPro" id="IPR001293">
    <property type="entry name" value="Znf_TRAF"/>
</dbReference>
<dbReference type="PANTHER" id="PTHR10131">
    <property type="entry name" value="TNF RECEPTOR ASSOCIATED FACTOR"/>
    <property type="match status" value="1"/>
</dbReference>
<dbReference type="InterPro" id="IPR003613">
    <property type="entry name" value="Ubox_domain"/>
</dbReference>
<sequence>MSGGYDINLFANPPDCNFLCSVCHGVLKRPVRLSCSHIFCKKCILHWLTRQNTCPCCRKEVKRRKMVHVNKLRKTIGHLHVKCKNAVAGCLVTCPLAYRKEHQDSCPFELTDCPNEGCTAQVLRGVLAEHCQYCQQGGQHCCPSGRGATLAASEHAQHNCYHELCDAWGQCHERNRTLLLSLLGHVRRVHRTTNFIRRQLAQLGNFLEDDALLLSAHTQEAEVTPESEVWEAQGQRVL</sequence>
<evidence type="ECO:0000256" key="1">
    <source>
        <dbReference type="ARBA" id="ARBA00022723"/>
    </source>
</evidence>
<dbReference type="Ensembl" id="ENSNGAT00000004482.1">
    <property type="protein sequence ID" value="ENSNGAP00000003229.1"/>
    <property type="gene ID" value="ENSNGAG00000003547.1"/>
</dbReference>
<dbReference type="AlphaFoldDB" id="A0A8C6QFE3"/>
<dbReference type="PROSITE" id="PS50145">
    <property type="entry name" value="ZF_TRAF"/>
    <property type="match status" value="1"/>
</dbReference>
<dbReference type="OMA" id="CMVTCPL"/>
<dbReference type="Gene3D" id="3.30.40.10">
    <property type="entry name" value="Zinc/RING finger domain, C3HC4 (zinc finger)"/>
    <property type="match status" value="2"/>
</dbReference>
<dbReference type="GO" id="GO:0004842">
    <property type="term" value="F:ubiquitin-protein transferase activity"/>
    <property type="evidence" value="ECO:0007669"/>
    <property type="project" value="InterPro"/>
</dbReference>
<evidence type="ECO:0000313" key="9">
    <source>
        <dbReference type="Proteomes" id="UP000694381"/>
    </source>
</evidence>
<feature type="domain" description="RING-type" evidence="5">
    <location>
        <begin position="20"/>
        <end position="58"/>
    </location>
</feature>
<reference evidence="8" key="2">
    <citation type="submission" date="2025-09" db="UniProtKB">
        <authorList>
            <consortium name="Ensembl"/>
        </authorList>
    </citation>
    <scope>IDENTIFICATION</scope>
</reference>
<feature type="domain" description="SIAH-type" evidence="7">
    <location>
        <begin position="78"/>
        <end position="159"/>
    </location>
</feature>
<dbReference type="SMART" id="SM00504">
    <property type="entry name" value="Ubox"/>
    <property type="match status" value="1"/>
</dbReference>
<dbReference type="InterPro" id="IPR013010">
    <property type="entry name" value="Znf_SIAH"/>
</dbReference>
<feature type="zinc finger region" description="TRAF-type" evidence="4">
    <location>
        <begin position="102"/>
        <end position="141"/>
    </location>
</feature>
<evidence type="ECO:0000313" key="8">
    <source>
        <dbReference type="Ensembl" id="ENSNGAP00000003229.1"/>
    </source>
</evidence>
<evidence type="ECO:0000256" key="3">
    <source>
        <dbReference type="ARBA" id="ARBA00022833"/>
    </source>
</evidence>
<evidence type="ECO:0000259" key="5">
    <source>
        <dbReference type="PROSITE" id="PS50089"/>
    </source>
</evidence>
<dbReference type="GO" id="GO:0008270">
    <property type="term" value="F:zinc ion binding"/>
    <property type="evidence" value="ECO:0007669"/>
    <property type="project" value="UniProtKB-KW"/>
</dbReference>
<evidence type="ECO:0000259" key="6">
    <source>
        <dbReference type="PROSITE" id="PS50145"/>
    </source>
</evidence>
<dbReference type="SUPFAM" id="SSF57850">
    <property type="entry name" value="RING/U-box"/>
    <property type="match status" value="1"/>
</dbReference>
<protein>
    <submittedName>
        <fullName evidence="8">Ring finger protein 151</fullName>
    </submittedName>
</protein>
<evidence type="ECO:0000259" key="7">
    <source>
        <dbReference type="PROSITE" id="PS51081"/>
    </source>
</evidence>
<reference evidence="8" key="1">
    <citation type="submission" date="2025-08" db="UniProtKB">
        <authorList>
            <consortium name="Ensembl"/>
        </authorList>
    </citation>
    <scope>IDENTIFICATION</scope>
</reference>
<keyword evidence="9" id="KW-1185">Reference proteome</keyword>
<evidence type="ECO:0000256" key="2">
    <source>
        <dbReference type="ARBA" id="ARBA00022771"/>
    </source>
</evidence>
<keyword evidence="1 4" id="KW-0479">Metal-binding</keyword>
<dbReference type="InterPro" id="IPR013083">
    <property type="entry name" value="Znf_RING/FYVE/PHD"/>
</dbReference>
<dbReference type="InterPro" id="IPR017907">
    <property type="entry name" value="Znf_RING_CS"/>
</dbReference>
<dbReference type="PROSITE" id="PS50089">
    <property type="entry name" value="ZF_RING_2"/>
    <property type="match status" value="1"/>
</dbReference>
<dbReference type="InterPro" id="IPR001841">
    <property type="entry name" value="Znf_RING"/>
</dbReference>
<proteinExistence type="predicted"/>
<dbReference type="GO" id="GO:0005634">
    <property type="term" value="C:nucleus"/>
    <property type="evidence" value="ECO:0007669"/>
    <property type="project" value="Ensembl"/>
</dbReference>
<dbReference type="SUPFAM" id="SSF49599">
    <property type="entry name" value="TRAF domain-like"/>
    <property type="match status" value="1"/>
</dbReference>